<organism evidence="1 2">
    <name type="scientific">Flavobacterium supellecticarium</name>
    <dbReference type="NCBI Taxonomy" id="2565924"/>
    <lineage>
        <taxon>Bacteria</taxon>
        <taxon>Pseudomonadati</taxon>
        <taxon>Bacteroidota</taxon>
        <taxon>Flavobacteriia</taxon>
        <taxon>Flavobacteriales</taxon>
        <taxon>Flavobacteriaceae</taxon>
        <taxon>Flavobacterium</taxon>
    </lineage>
</organism>
<dbReference type="Pfam" id="PF12099">
    <property type="entry name" value="DUF3575"/>
    <property type="match status" value="1"/>
</dbReference>
<dbReference type="AlphaFoldDB" id="A0A4S3ZUT6"/>
<gene>
    <name evidence="1" type="ORF">E6C50_12290</name>
</gene>
<accession>A0A4S3ZUT6</accession>
<dbReference type="OrthoDB" id="1001751at2"/>
<dbReference type="EMBL" id="SSNZ01000005">
    <property type="protein sequence ID" value="THF49519.1"/>
    <property type="molecule type" value="Genomic_DNA"/>
</dbReference>
<dbReference type="RefSeq" id="WP_136403582.1">
    <property type="nucleotide sequence ID" value="NZ_SSNZ01000005.1"/>
</dbReference>
<reference evidence="1 2" key="1">
    <citation type="submission" date="2019-04" db="EMBL/GenBank/DDBJ databases">
        <title>Flavobacterium sp. nov. isolated from construction timber.</title>
        <authorList>
            <person name="Lin S.-Y."/>
            <person name="Chang C.-T."/>
            <person name="Young C.-C."/>
        </authorList>
    </citation>
    <scope>NUCLEOTIDE SEQUENCE [LARGE SCALE GENOMIC DNA]</scope>
    <source>
        <strain evidence="1 2">CC-CTC003</strain>
    </source>
</reference>
<keyword evidence="2" id="KW-1185">Reference proteome</keyword>
<sequence>MLYLLVCLITAVTFGQTRIKGNIATALAAIPNFGIETKIGEKMTFQFDATASFWKSVKGSPLEFTLAFAEVRYYTKDINKGFFVGAHVGGSQYKIQKWDYLHWDYYQEGFGVMLGATVGYLYPINDHFSLELFLGGGNHQGFYKGYKITTNERIDGTEKYNKSGEFLPYRGGLMLVYKL</sequence>
<evidence type="ECO:0000313" key="2">
    <source>
        <dbReference type="Proteomes" id="UP000307507"/>
    </source>
</evidence>
<dbReference type="Gene3D" id="2.40.160.20">
    <property type="match status" value="1"/>
</dbReference>
<evidence type="ECO:0000313" key="1">
    <source>
        <dbReference type="EMBL" id="THF49519.1"/>
    </source>
</evidence>
<protein>
    <submittedName>
        <fullName evidence="1">DUF3575 domain-containing protein</fullName>
    </submittedName>
</protein>
<proteinExistence type="predicted"/>
<dbReference type="Proteomes" id="UP000307507">
    <property type="component" value="Unassembled WGS sequence"/>
</dbReference>
<dbReference type="InterPro" id="IPR021958">
    <property type="entry name" value="DUF3575"/>
</dbReference>
<comment type="caution">
    <text evidence="1">The sequence shown here is derived from an EMBL/GenBank/DDBJ whole genome shotgun (WGS) entry which is preliminary data.</text>
</comment>
<name>A0A4S3ZUT6_9FLAO</name>